<name>A0AAD7K9G0_9AGAR</name>
<dbReference type="EMBL" id="JARKIB010000004">
    <property type="protein sequence ID" value="KAJ7781133.1"/>
    <property type="molecule type" value="Genomic_DNA"/>
</dbReference>
<comment type="caution">
    <text evidence="2">The sequence shown here is derived from an EMBL/GenBank/DDBJ whole genome shotgun (WGS) entry which is preliminary data.</text>
</comment>
<proteinExistence type="predicted"/>
<evidence type="ECO:0000256" key="1">
    <source>
        <dbReference type="SAM" id="SignalP"/>
    </source>
</evidence>
<protein>
    <submittedName>
        <fullName evidence="2">Uncharacterized protein</fullName>
    </submittedName>
</protein>
<feature type="chain" id="PRO_5042111219" evidence="1">
    <location>
        <begin position="19"/>
        <end position="200"/>
    </location>
</feature>
<dbReference type="PANTHER" id="PTHR37487">
    <property type="entry name" value="CHROMOSOME 1, WHOLE GENOME SHOTGUN SEQUENCE"/>
    <property type="match status" value="1"/>
</dbReference>
<dbReference type="AlphaFoldDB" id="A0AAD7K9G0"/>
<evidence type="ECO:0000313" key="3">
    <source>
        <dbReference type="Proteomes" id="UP001215598"/>
    </source>
</evidence>
<feature type="signal peptide" evidence="1">
    <location>
        <begin position="1"/>
        <end position="18"/>
    </location>
</feature>
<keyword evidence="1" id="KW-0732">Signal</keyword>
<dbReference type="Proteomes" id="UP001215598">
    <property type="component" value="Unassembled WGS sequence"/>
</dbReference>
<gene>
    <name evidence="2" type="ORF">B0H16DRAFT_608294</name>
</gene>
<organism evidence="2 3">
    <name type="scientific">Mycena metata</name>
    <dbReference type="NCBI Taxonomy" id="1033252"/>
    <lineage>
        <taxon>Eukaryota</taxon>
        <taxon>Fungi</taxon>
        <taxon>Dikarya</taxon>
        <taxon>Basidiomycota</taxon>
        <taxon>Agaricomycotina</taxon>
        <taxon>Agaricomycetes</taxon>
        <taxon>Agaricomycetidae</taxon>
        <taxon>Agaricales</taxon>
        <taxon>Marasmiineae</taxon>
        <taxon>Mycenaceae</taxon>
        <taxon>Mycena</taxon>
    </lineage>
</organism>
<dbReference type="PANTHER" id="PTHR37487:SF2">
    <property type="entry name" value="EXPRESSED PROTEIN"/>
    <property type="match status" value="1"/>
</dbReference>
<reference evidence="2" key="1">
    <citation type="submission" date="2023-03" db="EMBL/GenBank/DDBJ databases">
        <title>Massive genome expansion in bonnet fungi (Mycena s.s.) driven by repeated elements and novel gene families across ecological guilds.</title>
        <authorList>
            <consortium name="Lawrence Berkeley National Laboratory"/>
            <person name="Harder C.B."/>
            <person name="Miyauchi S."/>
            <person name="Viragh M."/>
            <person name="Kuo A."/>
            <person name="Thoen E."/>
            <person name="Andreopoulos B."/>
            <person name="Lu D."/>
            <person name="Skrede I."/>
            <person name="Drula E."/>
            <person name="Henrissat B."/>
            <person name="Morin E."/>
            <person name="Kohler A."/>
            <person name="Barry K."/>
            <person name="LaButti K."/>
            <person name="Morin E."/>
            <person name="Salamov A."/>
            <person name="Lipzen A."/>
            <person name="Mereny Z."/>
            <person name="Hegedus B."/>
            <person name="Baldrian P."/>
            <person name="Stursova M."/>
            <person name="Weitz H."/>
            <person name="Taylor A."/>
            <person name="Grigoriev I.V."/>
            <person name="Nagy L.G."/>
            <person name="Martin F."/>
            <person name="Kauserud H."/>
        </authorList>
    </citation>
    <scope>NUCLEOTIDE SEQUENCE</scope>
    <source>
        <strain evidence="2">CBHHK182m</strain>
    </source>
</reference>
<evidence type="ECO:0000313" key="2">
    <source>
        <dbReference type="EMBL" id="KAJ7781133.1"/>
    </source>
</evidence>
<accession>A0AAD7K9G0</accession>
<keyword evidence="3" id="KW-1185">Reference proteome</keyword>
<sequence>MNFISFTTLAVLIPGIYGLTVNTPSESSLVVCEPIALTWTDGTAPYYVSIIPGGDTSASALETFASTSDTSLTWTVDIAAGTSIAVQLKDSTGTIAYSDAVTIQSGSDTSCVGTDSSSATDSTASTVAVDTSGSAAATSAVATTSGVAKSTTKTGATQSTTTAAASTVASSATTSSGASSTLVFNYGLSGFLGLLGIALL</sequence>